<accession>A0A553MP96</accession>
<dbReference type="PANTHER" id="PTHR47225">
    <property type="entry name" value="EF-HAND CALCIUM-BINDING DOMAIN-CONTAINING PROTEIN 12"/>
    <property type="match status" value="1"/>
</dbReference>
<dbReference type="InterPro" id="IPR000697">
    <property type="entry name" value="WH1/EVH1_dom"/>
</dbReference>
<dbReference type="SMART" id="SM00461">
    <property type="entry name" value="WH1"/>
    <property type="match status" value="1"/>
</dbReference>
<feature type="transmembrane region" description="Helical" evidence="2">
    <location>
        <begin position="556"/>
        <end position="574"/>
    </location>
</feature>
<evidence type="ECO:0000256" key="2">
    <source>
        <dbReference type="SAM" id="Phobius"/>
    </source>
</evidence>
<feature type="region of interest" description="Disordered" evidence="1">
    <location>
        <begin position="225"/>
        <end position="247"/>
    </location>
</feature>
<comment type="caution">
    <text evidence="4">The sequence shown here is derived from an EMBL/GenBank/DDBJ whole genome shotgun (WGS) entry which is preliminary data.</text>
</comment>
<reference evidence="4 5" key="1">
    <citation type="journal article" date="2019" name="Sci. Data">
        <title>Hybrid genome assembly and annotation of Danionella translucida.</title>
        <authorList>
            <person name="Kadobianskyi M."/>
            <person name="Schulze L."/>
            <person name="Schuelke M."/>
            <person name="Judkewitz B."/>
        </authorList>
    </citation>
    <scope>NUCLEOTIDE SEQUENCE [LARGE SCALE GENOMIC DNA]</scope>
    <source>
        <strain evidence="4 5">Bolton</strain>
    </source>
</reference>
<dbReference type="PANTHER" id="PTHR47225:SF1">
    <property type="entry name" value="EF-HAND CALCIUM-BINDING DOMAIN-CONTAINING PROTEIN 12"/>
    <property type="match status" value="1"/>
</dbReference>
<keyword evidence="2" id="KW-1133">Transmembrane helix</keyword>
<name>A0A553MP96_9TELE</name>
<evidence type="ECO:0000256" key="1">
    <source>
        <dbReference type="SAM" id="MobiDB-lite"/>
    </source>
</evidence>
<evidence type="ECO:0000313" key="4">
    <source>
        <dbReference type="EMBL" id="TRY55004.1"/>
    </source>
</evidence>
<evidence type="ECO:0000259" key="3">
    <source>
        <dbReference type="PROSITE" id="PS50229"/>
    </source>
</evidence>
<proteinExistence type="predicted"/>
<organism evidence="4 5">
    <name type="scientific">Danionella cerebrum</name>
    <dbReference type="NCBI Taxonomy" id="2873325"/>
    <lineage>
        <taxon>Eukaryota</taxon>
        <taxon>Metazoa</taxon>
        <taxon>Chordata</taxon>
        <taxon>Craniata</taxon>
        <taxon>Vertebrata</taxon>
        <taxon>Euteleostomi</taxon>
        <taxon>Actinopterygii</taxon>
        <taxon>Neopterygii</taxon>
        <taxon>Teleostei</taxon>
        <taxon>Ostariophysi</taxon>
        <taxon>Cypriniformes</taxon>
        <taxon>Danionidae</taxon>
        <taxon>Danioninae</taxon>
        <taxon>Danionella</taxon>
    </lineage>
</organism>
<dbReference type="AlphaFoldDB" id="A0A553MP96"/>
<gene>
    <name evidence="4" type="ORF">DNTS_020746</name>
</gene>
<dbReference type="SUPFAM" id="SSF50729">
    <property type="entry name" value="PH domain-like"/>
    <property type="match status" value="1"/>
</dbReference>
<evidence type="ECO:0000313" key="5">
    <source>
        <dbReference type="Proteomes" id="UP000316079"/>
    </source>
</evidence>
<dbReference type="EMBL" id="SRMA01027336">
    <property type="protein sequence ID" value="TRY55004.1"/>
    <property type="molecule type" value="Genomic_DNA"/>
</dbReference>
<dbReference type="PROSITE" id="PS50229">
    <property type="entry name" value="WH1"/>
    <property type="match status" value="1"/>
</dbReference>
<keyword evidence="2" id="KW-0472">Membrane</keyword>
<dbReference type="Gene3D" id="2.30.29.30">
    <property type="entry name" value="Pleckstrin-homology domain (PH domain)/Phosphotyrosine-binding domain (PTB)"/>
    <property type="match status" value="1"/>
</dbReference>
<dbReference type="OrthoDB" id="194468at2759"/>
<dbReference type="InterPro" id="IPR042847">
    <property type="entry name" value="EFC12"/>
</dbReference>
<sequence length="578" mass="65003">MSKSIVSQMGMECLDGGASASIGKTLFAEDKPEENPDWISQRMAFREALDGMGNLQKCYTVLLTPSQSPNSDIDEVKRLLRMRNASDLSKLLDCNGTGQIKRADLVSMFRKEGLTVSPERLNVLMSALNNFEKGIWSGPKMHEDDKDIKASMQDLEVLAIMRRVRAAEKTSSPSALSGPMGREVDHFRGLCYSQYLKTLEKCQRDGLNVSQVTLQKAFLHPSDISSSSMLKGKGSSRHEKAQTLRKKTRKEKNRWAFRWADPNAFWPGKEDNVRLYLPMVERSTAMALFQRIDCTPAPGVGHWPNRIYVTLKNRKSPVWKTGTKKMSQVLSPLLSTREKGLLSGELRRDCTQGAKMLWQQELYTPFKYSETCPYFHTFPGDECQMGVNFADGDEAKQFYTAMQKQIHETKAFTDSIIRRNTMGAYSSTRGKLENCLRGYGVQKSTSRALRRLNSDAKLPESKSIAASQACDLQQTLSEDSASLAQRKGPLPPIPLHARIKLNRSTSLQRFDPSIPIPSWVPPPPAFQAPNAPPIPHEKDPYSTGLKKTLCCEGNPSIYIISFLLILSIMDTLYVSRWR</sequence>
<dbReference type="InterPro" id="IPR011993">
    <property type="entry name" value="PH-like_dom_sf"/>
</dbReference>
<feature type="domain" description="WH1" evidence="3">
    <location>
        <begin position="292"/>
        <end position="409"/>
    </location>
</feature>
<protein>
    <recommendedName>
        <fullName evidence="3">WH1 domain-containing protein</fullName>
    </recommendedName>
</protein>
<dbReference type="Proteomes" id="UP000316079">
    <property type="component" value="Unassembled WGS sequence"/>
</dbReference>
<keyword evidence="2" id="KW-0812">Transmembrane</keyword>
<dbReference type="Pfam" id="PF00568">
    <property type="entry name" value="WH1"/>
    <property type="match status" value="1"/>
</dbReference>
<keyword evidence="5" id="KW-1185">Reference proteome</keyword>